<accession>A0AAV3ZCH3</accession>
<comment type="caution">
    <text evidence="4">The sequence shown here is derived from an EMBL/GenBank/DDBJ whole genome shotgun (WGS) entry which is preliminary data.</text>
</comment>
<feature type="compositionally biased region" description="Basic and acidic residues" evidence="2">
    <location>
        <begin position="760"/>
        <end position="770"/>
    </location>
</feature>
<feature type="compositionally biased region" description="Basic and acidic residues" evidence="2">
    <location>
        <begin position="653"/>
        <end position="668"/>
    </location>
</feature>
<proteinExistence type="predicted"/>
<evidence type="ECO:0000256" key="3">
    <source>
        <dbReference type="SAM" id="Phobius"/>
    </source>
</evidence>
<feature type="compositionally biased region" description="Basic and acidic residues" evidence="2">
    <location>
        <begin position="681"/>
        <end position="690"/>
    </location>
</feature>
<dbReference type="Proteomes" id="UP000735302">
    <property type="component" value="Unassembled WGS sequence"/>
</dbReference>
<feature type="compositionally biased region" description="Basic and acidic residues" evidence="2">
    <location>
        <begin position="874"/>
        <end position="888"/>
    </location>
</feature>
<feature type="compositionally biased region" description="Basic and acidic residues" evidence="2">
    <location>
        <begin position="852"/>
        <end position="865"/>
    </location>
</feature>
<dbReference type="EMBL" id="BLXT01002329">
    <property type="protein sequence ID" value="GFN93289.1"/>
    <property type="molecule type" value="Genomic_DNA"/>
</dbReference>
<feature type="compositionally biased region" description="Polar residues" evidence="2">
    <location>
        <begin position="670"/>
        <end position="679"/>
    </location>
</feature>
<keyword evidence="3" id="KW-1133">Transmembrane helix</keyword>
<sequence>MFVTETKQQPDDFGFSCSQKVDLDTMEGDALRHVTLARLFTDWSNKTSRMFLVDQSVAKINVDVWGGYFKMWKIIGTLPTDKRSCFTRLEAEDINERGQRSDERTSNQNPDQADGSEAAYMSAAETDEDNADVNKCREYEATPCTGEAKADNVLERDDDIPGCSTRLTVGLKNSEKPEWRLLVLYKDSAADEARAEVTGISSQYFDYVFVNPITMSTLQDDPVADEITLVRVTFSCHKLLAEVSLVITSEHGERLYESDAIQLNTSTVVFHLRVPQQNFYVGVDETDEFGTKFRRISSALNKPKTLALSFVTPAYTDNLSPQQNLDIQVRLRNKGVTDTFCISAKFLNYMGYLKAQIRPDFVEVEQDASKEVHIFVSVHKSVSQEIFSPLIINVTRLSDNHSTFLKRGVRATPTMFGEDKEPPSCTVLSENSQCSSQLRCTARSWEALVAVHDHSGVFRASVDKPPSSTSPLHTSIVYKPVEGRLMATALIRRDCCLSNMSLVVEDYIGNLNTCTLIAPPSSAVDFARLSNVVDRASVQSFGKRAHPSPNTMTTESSFPAEESWTTAATTLTMETDSSLDTTKYETTSEDTPEDGFWSLRLLKRLRMIIIILVCVVFLVFVCTMILCCYKKRLVKVQGRKRPAFHFRRTQRTSCRDKAHASNQGRRDQIQMASLEQPTSHALKDFKDSSDTRPSVNHRSRHASGAESDPDRFPCNGVDKGLKAESPGCSGSFTRAGGRQNLTSSGGDEAYSSLHSSIRTQHAEKRPNEDKMSFLSSTAKWLSQLNSSSFQPQSKAEIYESILQFRQTLEQLERKRNSLMNSMNFKHHTVPRIKHDVGQAPFDWDLENPSARDHRASIQEDKDHFKSYKPAPSSRDSHSAAENADKESLDGSTMNQNIETESSNTEPCPQSLNLDEVLDQCAGNPSQSSLELSEGHVSMMIEGATQISLRHEILKLRDRLIQCSHDVENALRLKQDMYERWSNAGDGSDSDFEDM</sequence>
<feature type="transmembrane region" description="Helical" evidence="3">
    <location>
        <begin position="607"/>
        <end position="629"/>
    </location>
</feature>
<organism evidence="4 5">
    <name type="scientific">Plakobranchus ocellatus</name>
    <dbReference type="NCBI Taxonomy" id="259542"/>
    <lineage>
        <taxon>Eukaryota</taxon>
        <taxon>Metazoa</taxon>
        <taxon>Spiralia</taxon>
        <taxon>Lophotrochozoa</taxon>
        <taxon>Mollusca</taxon>
        <taxon>Gastropoda</taxon>
        <taxon>Heterobranchia</taxon>
        <taxon>Euthyneura</taxon>
        <taxon>Panpulmonata</taxon>
        <taxon>Sacoglossa</taxon>
        <taxon>Placobranchoidea</taxon>
        <taxon>Plakobranchidae</taxon>
        <taxon>Plakobranchus</taxon>
    </lineage>
</organism>
<keyword evidence="1" id="KW-0175">Coiled coil</keyword>
<name>A0AAV3ZCH3_9GAST</name>
<feature type="region of interest" description="Disordered" evidence="2">
    <location>
        <begin position="649"/>
        <end position="770"/>
    </location>
</feature>
<evidence type="ECO:0000313" key="4">
    <source>
        <dbReference type="EMBL" id="GFN93289.1"/>
    </source>
</evidence>
<feature type="region of interest" description="Disordered" evidence="2">
    <location>
        <begin position="852"/>
        <end position="891"/>
    </location>
</feature>
<keyword evidence="3" id="KW-0812">Transmembrane</keyword>
<protein>
    <submittedName>
        <fullName evidence="4">Uncharacterized protein</fullName>
    </submittedName>
</protein>
<feature type="coiled-coil region" evidence="1">
    <location>
        <begin position="794"/>
        <end position="821"/>
    </location>
</feature>
<feature type="region of interest" description="Disordered" evidence="2">
    <location>
        <begin position="94"/>
        <end position="127"/>
    </location>
</feature>
<reference evidence="4 5" key="1">
    <citation type="journal article" date="2021" name="Elife">
        <title>Chloroplast acquisition without the gene transfer in kleptoplastic sea slugs, Plakobranchus ocellatus.</title>
        <authorList>
            <person name="Maeda T."/>
            <person name="Takahashi S."/>
            <person name="Yoshida T."/>
            <person name="Shimamura S."/>
            <person name="Takaki Y."/>
            <person name="Nagai Y."/>
            <person name="Toyoda A."/>
            <person name="Suzuki Y."/>
            <person name="Arimoto A."/>
            <person name="Ishii H."/>
            <person name="Satoh N."/>
            <person name="Nishiyama T."/>
            <person name="Hasebe M."/>
            <person name="Maruyama T."/>
            <person name="Minagawa J."/>
            <person name="Obokata J."/>
            <person name="Shigenobu S."/>
        </authorList>
    </citation>
    <scope>NUCLEOTIDE SEQUENCE [LARGE SCALE GENOMIC DNA]</scope>
</reference>
<gene>
    <name evidence="4" type="ORF">PoB_001979500</name>
</gene>
<evidence type="ECO:0000256" key="1">
    <source>
        <dbReference type="SAM" id="Coils"/>
    </source>
</evidence>
<keyword evidence="5" id="KW-1185">Reference proteome</keyword>
<evidence type="ECO:0000256" key="2">
    <source>
        <dbReference type="SAM" id="MobiDB-lite"/>
    </source>
</evidence>
<evidence type="ECO:0000313" key="5">
    <source>
        <dbReference type="Proteomes" id="UP000735302"/>
    </source>
</evidence>
<dbReference type="AlphaFoldDB" id="A0AAV3ZCH3"/>
<keyword evidence="3" id="KW-0472">Membrane</keyword>
<feature type="compositionally biased region" description="Basic and acidic residues" evidence="2">
    <location>
        <begin position="94"/>
        <end position="105"/>
    </location>
</feature>